<feature type="region of interest" description="Disordered" evidence="7">
    <location>
        <begin position="855"/>
        <end position="877"/>
    </location>
</feature>
<dbReference type="Pfam" id="PF02493">
    <property type="entry name" value="MORN"/>
    <property type="match status" value="5"/>
</dbReference>
<dbReference type="Pfam" id="PF12796">
    <property type="entry name" value="Ank_2"/>
    <property type="match status" value="1"/>
</dbReference>
<dbReference type="SMART" id="SM00698">
    <property type="entry name" value="MORN"/>
    <property type="match status" value="3"/>
</dbReference>
<reference evidence="9" key="1">
    <citation type="submission" date="2020-10" db="EMBL/GenBank/DDBJ databases">
        <title>Chromosome-scale genome assembly of the Allis shad, Alosa alosa.</title>
        <authorList>
            <person name="Margot Z."/>
            <person name="Christophe K."/>
            <person name="Cabau C."/>
            <person name="Louis A."/>
            <person name="Berthelot C."/>
            <person name="Parey E."/>
            <person name="Roest Crollius H."/>
            <person name="Montfort J."/>
            <person name="Robinson-Rechavi M."/>
            <person name="Bucao C."/>
            <person name="Bouchez O."/>
            <person name="Gislard M."/>
            <person name="Lluch J."/>
            <person name="Milhes M."/>
            <person name="Lampietro C."/>
            <person name="Lopez Roques C."/>
            <person name="Donnadieu C."/>
            <person name="Braasch I."/>
            <person name="Desvignes T."/>
            <person name="Postlethwait J."/>
            <person name="Bobe J."/>
            <person name="Guiguen Y."/>
        </authorList>
    </citation>
    <scope>NUCLEOTIDE SEQUENCE</scope>
    <source>
        <strain evidence="9">M-15738</strain>
        <tissue evidence="9">Blood</tissue>
    </source>
</reference>
<evidence type="ECO:0000259" key="8">
    <source>
        <dbReference type="PROSITE" id="PS50865"/>
    </source>
</evidence>
<feature type="repeat" description="ANK" evidence="5">
    <location>
        <begin position="341"/>
        <end position="373"/>
    </location>
</feature>
<keyword evidence="2" id="KW-0677">Repeat</keyword>
<evidence type="ECO:0000256" key="1">
    <source>
        <dbReference type="ARBA" id="ARBA00022723"/>
    </source>
</evidence>
<dbReference type="PROSITE" id="PS50297">
    <property type="entry name" value="ANK_REP_REGION"/>
    <property type="match status" value="2"/>
</dbReference>
<dbReference type="SUPFAM" id="SSF144232">
    <property type="entry name" value="HIT/MYND zinc finger-like"/>
    <property type="match status" value="1"/>
</dbReference>
<dbReference type="InterPro" id="IPR053064">
    <property type="entry name" value="Ankyrin-MYND_domain-protein"/>
</dbReference>
<dbReference type="SUPFAM" id="SSF48403">
    <property type="entry name" value="Ankyrin repeat"/>
    <property type="match status" value="2"/>
</dbReference>
<comment type="caution">
    <text evidence="9">The sequence shown here is derived from an EMBL/GenBank/DDBJ whole genome shotgun (WGS) entry which is preliminary data.</text>
</comment>
<name>A0AAV6GS35_9TELE</name>
<keyword evidence="5" id="KW-0040">ANK repeat</keyword>
<evidence type="ECO:0000313" key="10">
    <source>
        <dbReference type="Proteomes" id="UP000823561"/>
    </source>
</evidence>
<evidence type="ECO:0000256" key="3">
    <source>
        <dbReference type="ARBA" id="ARBA00022771"/>
    </source>
</evidence>
<feature type="region of interest" description="Disordered" evidence="7">
    <location>
        <begin position="651"/>
        <end position="688"/>
    </location>
</feature>
<feature type="compositionally biased region" description="Polar residues" evidence="7">
    <location>
        <begin position="855"/>
        <end position="872"/>
    </location>
</feature>
<dbReference type="AlphaFoldDB" id="A0AAV6GS35"/>
<dbReference type="PROSITE" id="PS01360">
    <property type="entry name" value="ZF_MYND_1"/>
    <property type="match status" value="1"/>
</dbReference>
<protein>
    <recommendedName>
        <fullName evidence="8">MYND-type domain-containing protein</fullName>
    </recommendedName>
</protein>
<feature type="region of interest" description="Disordered" evidence="7">
    <location>
        <begin position="400"/>
        <end position="496"/>
    </location>
</feature>
<dbReference type="InterPro" id="IPR002893">
    <property type="entry name" value="Znf_MYND"/>
</dbReference>
<keyword evidence="10" id="KW-1185">Reference proteome</keyword>
<dbReference type="Gene3D" id="1.25.40.20">
    <property type="entry name" value="Ankyrin repeat-containing domain"/>
    <property type="match status" value="2"/>
</dbReference>
<evidence type="ECO:0000256" key="2">
    <source>
        <dbReference type="ARBA" id="ARBA00022737"/>
    </source>
</evidence>
<organism evidence="9 10">
    <name type="scientific">Alosa alosa</name>
    <name type="common">allis shad</name>
    <dbReference type="NCBI Taxonomy" id="278164"/>
    <lineage>
        <taxon>Eukaryota</taxon>
        <taxon>Metazoa</taxon>
        <taxon>Chordata</taxon>
        <taxon>Craniata</taxon>
        <taxon>Vertebrata</taxon>
        <taxon>Euteleostomi</taxon>
        <taxon>Actinopterygii</taxon>
        <taxon>Neopterygii</taxon>
        <taxon>Teleostei</taxon>
        <taxon>Clupei</taxon>
        <taxon>Clupeiformes</taxon>
        <taxon>Clupeoidei</taxon>
        <taxon>Clupeidae</taxon>
        <taxon>Alosa</taxon>
    </lineage>
</organism>
<dbReference type="Pfam" id="PF01753">
    <property type="entry name" value="zf-MYND"/>
    <property type="match status" value="1"/>
</dbReference>
<keyword evidence="1" id="KW-0479">Metal-binding</keyword>
<evidence type="ECO:0000256" key="6">
    <source>
        <dbReference type="PROSITE-ProRule" id="PRU00134"/>
    </source>
</evidence>
<dbReference type="Gene3D" id="6.10.140.2220">
    <property type="match status" value="1"/>
</dbReference>
<dbReference type="InterPro" id="IPR036770">
    <property type="entry name" value="Ankyrin_rpt-contain_sf"/>
</dbReference>
<dbReference type="InterPro" id="IPR002110">
    <property type="entry name" value="Ankyrin_rpt"/>
</dbReference>
<keyword evidence="3 6" id="KW-0863">Zinc-finger</keyword>
<dbReference type="GO" id="GO:0008270">
    <property type="term" value="F:zinc ion binding"/>
    <property type="evidence" value="ECO:0007669"/>
    <property type="project" value="UniProtKB-KW"/>
</dbReference>
<dbReference type="Gene3D" id="2.20.110.10">
    <property type="entry name" value="Histone H3 K4-specific methyltransferase SET7/9 N-terminal domain"/>
    <property type="match status" value="1"/>
</dbReference>
<feature type="region of interest" description="Disordered" evidence="7">
    <location>
        <begin position="932"/>
        <end position="966"/>
    </location>
</feature>
<feature type="domain" description="MYND-type" evidence="8">
    <location>
        <begin position="889"/>
        <end position="929"/>
    </location>
</feature>
<dbReference type="EMBL" id="JADWDJ010000009">
    <property type="protein sequence ID" value="KAG5276366.1"/>
    <property type="molecule type" value="Genomic_DNA"/>
</dbReference>
<dbReference type="PANTHER" id="PTHR15897">
    <property type="entry name" value="ANKYRIN REPEAT AND MYND DOMAIN PROTEIN 1"/>
    <property type="match status" value="1"/>
</dbReference>
<dbReference type="SUPFAM" id="SSF82185">
    <property type="entry name" value="Histone H3 K4-specific methyltransferase SET7/9 N-terminal domain"/>
    <property type="match status" value="1"/>
</dbReference>
<evidence type="ECO:0000256" key="4">
    <source>
        <dbReference type="ARBA" id="ARBA00022833"/>
    </source>
</evidence>
<proteinExistence type="predicted"/>
<gene>
    <name evidence="9" type="ORF">AALO_G00131060</name>
</gene>
<dbReference type="SMART" id="SM00248">
    <property type="entry name" value="ANK"/>
    <property type="match status" value="6"/>
</dbReference>
<dbReference type="PANTHER" id="PTHR15897:SF2">
    <property type="entry name" value="ANKYRIN REPEAT AND MYND DOMAIN-CONTAINING PROTEIN 1"/>
    <property type="match status" value="1"/>
</dbReference>
<dbReference type="Pfam" id="PF00023">
    <property type="entry name" value="Ank"/>
    <property type="match status" value="1"/>
</dbReference>
<feature type="compositionally biased region" description="Polar residues" evidence="7">
    <location>
        <begin position="427"/>
        <end position="445"/>
    </location>
</feature>
<feature type="compositionally biased region" description="Polar residues" evidence="7">
    <location>
        <begin position="1031"/>
        <end position="1040"/>
    </location>
</feature>
<feature type="region of interest" description="Disordered" evidence="7">
    <location>
        <begin position="993"/>
        <end position="1040"/>
    </location>
</feature>
<sequence length="1040" mass="114241">MSSSVSHLDVPFPIGYIYSTEPDSGRNGLGVQEWPDGSKYEGEFVNDLKHGVGVYSWPNGEIYEGSFYKDYRHGKGTYTWPDGSKFSGKFYLNRKEGYGVQLLQDGSFFKGLYHADERFGPGVLTYADGRQDVGLWHRCRLFSLCTWLKDAFSLRSLPDFQSQQSRVQTGITLQGDPQNLRPELPKSTICKDPLVFSPEEMLKDERFILPPDTLRYANDPDHLPLPPRIRKHLDELFFSSSNPDTPVHTHTQVYTHTYGNTSCLPLQERMQEHINRHRCEVEALDWDVGAVLSMRREAFGPKGPLELGSERLIKEAARGDPQTVYHILRDGRIHPDVGDAQGHTPLLAATVNCHNEVINMLLDSGANVNKLNTEGMSALAICHVLYYPTSSLHTTVAELRLDRDSPKPQVSVPKSPQADNQEDEASKNLTSPVPQKTESPDQSHSANEETAAPGHTQADPGEAPPLSSPVMEEEPAESNRGTAGRDMTFDPESTEQRVASDSVVSLASFQIAVSKEALDQAAEALCHSGLLPAEGTQETVHKIALAKTQRSERWATLRLLLSRGADPNASLVPMPVLFLAIKAAHTHAVQLLLEAGARTDICLPSELNGLYPLHVAAGLPGDEGPRITELLLHAVADPDVQAQDTHVLFELDKNTPDPQGGSGNKPGNVSGAPPQGPGTGSPDRGRTPLHIACQRDQDHKNARDAVCVLLSHKASTSLLWSGHSPLSLAIASGNHLAVDVLLAWGADPNLPLSCRVGSALCANANIAYDCGGTHSCNRILLLEKLIKAGADILLPILIGEGRRCVIGTAVDYAYCSFNQDWRIAHTPYHALNPRERGSGDADSWQQRSLSINNYAPQAQASEENTSTGTISTDGKEEKRSVRKQDFKYCYQCGRSVGVVLLACSRCHEVFYCSKTCKMKAWNDRHKEECVRVQGQDHSEPSDTLESDPQRENTGNIKKASVKTPEQPSLITQMQAHFKKKMIVEKLNKKRKALSQKWAEKRLASGNQSKGWSAGAKGQSGLPKHPPKTPTYDPTENYSYI</sequence>
<evidence type="ECO:0000256" key="7">
    <source>
        <dbReference type="SAM" id="MobiDB-lite"/>
    </source>
</evidence>
<feature type="compositionally biased region" description="Low complexity" evidence="7">
    <location>
        <begin position="407"/>
        <end position="417"/>
    </location>
</feature>
<dbReference type="PROSITE" id="PS50088">
    <property type="entry name" value="ANK_REPEAT"/>
    <property type="match status" value="2"/>
</dbReference>
<feature type="repeat" description="ANK" evidence="5">
    <location>
        <begin position="721"/>
        <end position="753"/>
    </location>
</feature>
<dbReference type="Proteomes" id="UP000823561">
    <property type="component" value="Chromosome 9"/>
</dbReference>
<evidence type="ECO:0000256" key="5">
    <source>
        <dbReference type="PROSITE-ProRule" id="PRU00023"/>
    </source>
</evidence>
<evidence type="ECO:0000313" key="9">
    <source>
        <dbReference type="EMBL" id="KAG5276366.1"/>
    </source>
</evidence>
<keyword evidence="4" id="KW-0862">Zinc</keyword>
<dbReference type="PROSITE" id="PS50865">
    <property type="entry name" value="ZF_MYND_2"/>
    <property type="match status" value="1"/>
</dbReference>
<dbReference type="InterPro" id="IPR003409">
    <property type="entry name" value="MORN"/>
</dbReference>
<accession>A0AAV6GS35</accession>